<organism evidence="2 3">
    <name type="scientific">Dreissena polymorpha</name>
    <name type="common">Zebra mussel</name>
    <name type="synonym">Mytilus polymorpha</name>
    <dbReference type="NCBI Taxonomy" id="45954"/>
    <lineage>
        <taxon>Eukaryota</taxon>
        <taxon>Metazoa</taxon>
        <taxon>Spiralia</taxon>
        <taxon>Lophotrochozoa</taxon>
        <taxon>Mollusca</taxon>
        <taxon>Bivalvia</taxon>
        <taxon>Autobranchia</taxon>
        <taxon>Heteroconchia</taxon>
        <taxon>Euheterodonta</taxon>
        <taxon>Imparidentia</taxon>
        <taxon>Neoheterodontei</taxon>
        <taxon>Myida</taxon>
        <taxon>Dreissenoidea</taxon>
        <taxon>Dreissenidae</taxon>
        <taxon>Dreissena</taxon>
    </lineage>
</organism>
<dbReference type="SUPFAM" id="SSF81665">
    <property type="entry name" value="Calcium ATPase, transmembrane domain M"/>
    <property type="match status" value="1"/>
</dbReference>
<evidence type="ECO:0000259" key="1">
    <source>
        <dbReference type="SMART" id="SM00831"/>
    </source>
</evidence>
<dbReference type="SMART" id="SM00831">
    <property type="entry name" value="Cation_ATPase_N"/>
    <property type="match status" value="1"/>
</dbReference>
<dbReference type="AlphaFoldDB" id="A0A9D4S0C4"/>
<gene>
    <name evidence="2" type="ORF">DPMN_011763</name>
</gene>
<feature type="domain" description="Cation-transporting P-type ATPase N-terminal" evidence="1">
    <location>
        <begin position="3"/>
        <end position="73"/>
    </location>
</feature>
<dbReference type="InterPro" id="IPR004014">
    <property type="entry name" value="ATPase_P-typ_cation-transptr_N"/>
</dbReference>
<feature type="non-terminal residue" evidence="2">
    <location>
        <position position="1"/>
    </location>
</feature>
<protein>
    <recommendedName>
        <fullName evidence="1">Cation-transporting P-type ATPase N-terminal domain-containing protein</fullName>
    </recommendedName>
</protein>
<proteinExistence type="predicted"/>
<dbReference type="EMBL" id="JAIWYP010000001">
    <property type="protein sequence ID" value="KAH3887744.1"/>
    <property type="molecule type" value="Genomic_DNA"/>
</dbReference>
<evidence type="ECO:0000313" key="2">
    <source>
        <dbReference type="EMBL" id="KAH3887744.1"/>
    </source>
</evidence>
<dbReference type="Pfam" id="PF00690">
    <property type="entry name" value="Cation_ATPase_N"/>
    <property type="match status" value="1"/>
</dbReference>
<name>A0A9D4S0C4_DREPO</name>
<accession>A0A9D4S0C4</accession>
<sequence>MEQAYTKSVEEVCSFFGVDEESGLNEEQIRKNTEKYGPNELPAEATKPLWELILEQFDDLLVKILLLAACISF</sequence>
<comment type="caution">
    <text evidence="2">The sequence shown here is derived from an EMBL/GenBank/DDBJ whole genome shotgun (WGS) entry which is preliminary data.</text>
</comment>
<dbReference type="Gene3D" id="2.70.150.10">
    <property type="entry name" value="Calcium-transporting ATPase, cytoplasmic transduction domain A"/>
    <property type="match status" value="1"/>
</dbReference>
<reference evidence="2" key="2">
    <citation type="submission" date="2020-11" db="EMBL/GenBank/DDBJ databases">
        <authorList>
            <person name="McCartney M.A."/>
            <person name="Auch B."/>
            <person name="Kono T."/>
            <person name="Mallez S."/>
            <person name="Becker A."/>
            <person name="Gohl D.M."/>
            <person name="Silverstein K.A.T."/>
            <person name="Koren S."/>
            <person name="Bechman K.B."/>
            <person name="Herman A."/>
            <person name="Abrahante J.E."/>
            <person name="Garbe J."/>
        </authorList>
    </citation>
    <scope>NUCLEOTIDE SEQUENCE</scope>
    <source>
        <strain evidence="2">Duluth1</strain>
        <tissue evidence="2">Whole animal</tissue>
    </source>
</reference>
<dbReference type="Gene3D" id="1.20.1110.10">
    <property type="entry name" value="Calcium-transporting ATPase, transmembrane domain"/>
    <property type="match status" value="1"/>
</dbReference>
<dbReference type="InterPro" id="IPR023298">
    <property type="entry name" value="ATPase_P-typ_TM_dom_sf"/>
</dbReference>
<keyword evidence="3" id="KW-1185">Reference proteome</keyword>
<dbReference type="Proteomes" id="UP000828390">
    <property type="component" value="Unassembled WGS sequence"/>
</dbReference>
<reference evidence="2" key="1">
    <citation type="journal article" date="2019" name="bioRxiv">
        <title>The Genome of the Zebra Mussel, Dreissena polymorpha: A Resource for Invasive Species Research.</title>
        <authorList>
            <person name="McCartney M.A."/>
            <person name="Auch B."/>
            <person name="Kono T."/>
            <person name="Mallez S."/>
            <person name="Zhang Y."/>
            <person name="Obille A."/>
            <person name="Becker A."/>
            <person name="Abrahante J.E."/>
            <person name="Garbe J."/>
            <person name="Badalamenti J.P."/>
            <person name="Herman A."/>
            <person name="Mangelson H."/>
            <person name="Liachko I."/>
            <person name="Sullivan S."/>
            <person name="Sone E.D."/>
            <person name="Koren S."/>
            <person name="Silverstein K.A.T."/>
            <person name="Beckman K.B."/>
            <person name="Gohl D.M."/>
        </authorList>
    </citation>
    <scope>NUCLEOTIDE SEQUENCE</scope>
    <source>
        <strain evidence="2">Duluth1</strain>
        <tissue evidence="2">Whole animal</tissue>
    </source>
</reference>
<evidence type="ECO:0000313" key="3">
    <source>
        <dbReference type="Proteomes" id="UP000828390"/>
    </source>
</evidence>